<dbReference type="InterPro" id="IPR006073">
    <property type="entry name" value="GTP-bd"/>
</dbReference>
<dbReference type="PRINTS" id="PR00326">
    <property type="entry name" value="GTP1OBG"/>
</dbReference>
<evidence type="ECO:0000313" key="5">
    <source>
        <dbReference type="EMBL" id="PIA17465.1"/>
    </source>
</evidence>
<proteinExistence type="predicted"/>
<dbReference type="InterPro" id="IPR006074">
    <property type="entry name" value="GTP1-OBG_CS"/>
</dbReference>
<dbReference type="SUPFAM" id="SSF52540">
    <property type="entry name" value="P-loop containing nucleoside triphosphate hydrolases"/>
    <property type="match status" value="1"/>
</dbReference>
<dbReference type="PROSITE" id="PS51710">
    <property type="entry name" value="G_OBG"/>
    <property type="match status" value="1"/>
</dbReference>
<organism evidence="5 6">
    <name type="scientific">Coemansia reversa (strain ATCC 12441 / NRRL 1564)</name>
    <dbReference type="NCBI Taxonomy" id="763665"/>
    <lineage>
        <taxon>Eukaryota</taxon>
        <taxon>Fungi</taxon>
        <taxon>Fungi incertae sedis</taxon>
        <taxon>Zoopagomycota</taxon>
        <taxon>Kickxellomycotina</taxon>
        <taxon>Kickxellomycetes</taxon>
        <taxon>Kickxellales</taxon>
        <taxon>Kickxellaceae</taxon>
        <taxon>Coemansia</taxon>
    </lineage>
</organism>
<dbReference type="Pfam" id="PF02824">
    <property type="entry name" value="TGS"/>
    <property type="match status" value="1"/>
</dbReference>
<protein>
    <submittedName>
        <fullName evidence="5">P-loop containing nucleoside triphosphate hydrolase protein</fullName>
    </submittedName>
</protein>
<dbReference type="PANTHER" id="PTHR43127">
    <property type="entry name" value="DEVELOPMENTALLY-REGULATED GTP-BINDING PROTEIN 2"/>
    <property type="match status" value="1"/>
</dbReference>
<dbReference type="AlphaFoldDB" id="A0A2G5BEM1"/>
<accession>A0A2G5BEM1</accession>
<dbReference type="GO" id="GO:1903833">
    <property type="term" value="P:positive regulation of cellular response to amino acid starvation"/>
    <property type="evidence" value="ECO:0007669"/>
    <property type="project" value="UniProtKB-ARBA"/>
</dbReference>
<dbReference type="FunFam" id="3.10.20.30:FF:000003">
    <property type="entry name" value="Developmentally-regulated GTP-binding protein 1"/>
    <property type="match status" value="1"/>
</dbReference>
<keyword evidence="1" id="KW-0547">Nucleotide-binding</keyword>
<reference evidence="5 6" key="1">
    <citation type="journal article" date="2015" name="Genome Biol. Evol.">
        <title>Phylogenomic analyses indicate that early fungi evolved digesting cell walls of algal ancestors of land plants.</title>
        <authorList>
            <person name="Chang Y."/>
            <person name="Wang S."/>
            <person name="Sekimoto S."/>
            <person name="Aerts A.L."/>
            <person name="Choi C."/>
            <person name="Clum A."/>
            <person name="LaButti K.M."/>
            <person name="Lindquist E.A."/>
            <person name="Yee Ngan C."/>
            <person name="Ohm R.A."/>
            <person name="Salamov A.A."/>
            <person name="Grigoriev I.V."/>
            <person name="Spatafora J.W."/>
            <person name="Berbee M.L."/>
        </authorList>
    </citation>
    <scope>NUCLEOTIDE SEQUENCE [LARGE SCALE GENOMIC DNA]</scope>
    <source>
        <strain evidence="5 6">NRRL 1564</strain>
    </source>
</reference>
<dbReference type="GO" id="GO:0003924">
    <property type="term" value="F:GTPase activity"/>
    <property type="evidence" value="ECO:0007669"/>
    <property type="project" value="InterPro"/>
</dbReference>
<dbReference type="Gene3D" id="3.10.20.30">
    <property type="match status" value="1"/>
</dbReference>
<gene>
    <name evidence="5" type="ORF">COEREDRAFT_40720</name>
</gene>
<evidence type="ECO:0000313" key="6">
    <source>
        <dbReference type="Proteomes" id="UP000242474"/>
    </source>
</evidence>
<evidence type="ECO:0000259" key="3">
    <source>
        <dbReference type="PROSITE" id="PS51710"/>
    </source>
</evidence>
<dbReference type="Pfam" id="PF16897">
    <property type="entry name" value="MMR_HSR1_Xtn"/>
    <property type="match status" value="1"/>
</dbReference>
<dbReference type="PROSITE" id="PS00905">
    <property type="entry name" value="GTP1_OBG"/>
    <property type="match status" value="1"/>
</dbReference>
<dbReference type="InterPro" id="IPR031662">
    <property type="entry name" value="GTP-binding_2"/>
</dbReference>
<feature type="domain" description="TGS" evidence="4">
    <location>
        <begin position="287"/>
        <end position="362"/>
    </location>
</feature>
<dbReference type="Gene3D" id="6.10.140.1070">
    <property type="match status" value="2"/>
</dbReference>
<dbReference type="InterPro" id="IPR004095">
    <property type="entry name" value="TGS"/>
</dbReference>
<dbReference type="CDD" id="cd01896">
    <property type="entry name" value="DRG"/>
    <property type="match status" value="1"/>
</dbReference>
<dbReference type="InterPro" id="IPR031167">
    <property type="entry name" value="G_OBG"/>
</dbReference>
<dbReference type="PROSITE" id="PS51880">
    <property type="entry name" value="TGS"/>
    <property type="match status" value="1"/>
</dbReference>
<dbReference type="OrthoDB" id="603at2759"/>
<dbReference type="SUPFAM" id="SSF81271">
    <property type="entry name" value="TGS-like"/>
    <property type="match status" value="1"/>
</dbReference>
<feature type="domain" description="OBG-type G" evidence="3">
    <location>
        <begin position="62"/>
        <end position="287"/>
    </location>
</feature>
<dbReference type="InterPro" id="IPR012676">
    <property type="entry name" value="TGS-like"/>
</dbReference>
<dbReference type="GO" id="GO:0005525">
    <property type="term" value="F:GTP binding"/>
    <property type="evidence" value="ECO:0007669"/>
    <property type="project" value="UniProtKB-KW"/>
</dbReference>
<keyword evidence="5" id="KW-0378">Hydrolase</keyword>
<dbReference type="NCBIfam" id="TIGR00231">
    <property type="entry name" value="small_GTP"/>
    <property type="match status" value="1"/>
</dbReference>
<evidence type="ECO:0000256" key="2">
    <source>
        <dbReference type="ARBA" id="ARBA00023134"/>
    </source>
</evidence>
<dbReference type="InterPro" id="IPR045001">
    <property type="entry name" value="DRG"/>
</dbReference>
<dbReference type="Pfam" id="PF01926">
    <property type="entry name" value="MMR_HSR1"/>
    <property type="match status" value="1"/>
</dbReference>
<dbReference type="FunFam" id="3.40.50.300:FF:001436">
    <property type="entry name" value="Developmentally-regulated GTP-binding protein"/>
    <property type="match status" value="1"/>
</dbReference>
<keyword evidence="6" id="KW-1185">Reference proteome</keyword>
<evidence type="ECO:0000256" key="1">
    <source>
        <dbReference type="ARBA" id="ARBA00022741"/>
    </source>
</evidence>
<dbReference type="InterPro" id="IPR012675">
    <property type="entry name" value="Beta-grasp_dom_sf"/>
</dbReference>
<dbReference type="InterPro" id="IPR027417">
    <property type="entry name" value="P-loop_NTPase"/>
</dbReference>
<name>A0A2G5BEM1_COERN</name>
<keyword evidence="2" id="KW-0342">GTP-binding</keyword>
<dbReference type="InterPro" id="IPR005225">
    <property type="entry name" value="Small_GTP-bd"/>
</dbReference>
<dbReference type="Proteomes" id="UP000242474">
    <property type="component" value="Unassembled WGS sequence"/>
</dbReference>
<sequence length="363" mass="40661">MGILERIAEIEHEMNRTQKNKATEYHLGLLKGKLARLRAELIETKSSGPKGEGFDVKRSGDARVALIGFPSVGKSTLLSTVTETEAAVSSIDFTTLQATPGRWEYNGAVIQLLDLPGIIEGASQGIGRGKQVVSTARTADLILMMLDSTKSHLQRPLLEKELEAVGIRLNKHTPNIYYKVKTGGGISYNATCKQSELTEKFVYNLLHQYRIFNAEVLVREDVSIDDFIDVVVGNRIYLPCLYVYNKIDAITIEEVDRIAREDHTVVVSVEKDLNMDTLKESIWQSLSLLQVYTKRHGEYPDFSDGLIMRTGATVEDACREIHKSLLDTFKYALVWGKSAKHNPQRVGLSHPLCNEDVIEIVRK</sequence>
<evidence type="ECO:0000259" key="4">
    <source>
        <dbReference type="PROSITE" id="PS51880"/>
    </source>
</evidence>
<dbReference type="STRING" id="763665.A0A2G5BEM1"/>
<dbReference type="EMBL" id="KZ303494">
    <property type="protein sequence ID" value="PIA17465.1"/>
    <property type="molecule type" value="Genomic_DNA"/>
</dbReference>